<keyword evidence="2" id="KW-1133">Transmembrane helix</keyword>
<dbReference type="EMBL" id="JAGHQM010000454">
    <property type="protein sequence ID" value="KAH0560090.1"/>
    <property type="molecule type" value="Genomic_DNA"/>
</dbReference>
<evidence type="ECO:0000256" key="2">
    <source>
        <dbReference type="SAM" id="Phobius"/>
    </source>
</evidence>
<organism evidence="3 4">
    <name type="scientific">Trichoglossum hirsutum</name>
    <dbReference type="NCBI Taxonomy" id="265104"/>
    <lineage>
        <taxon>Eukaryota</taxon>
        <taxon>Fungi</taxon>
        <taxon>Dikarya</taxon>
        <taxon>Ascomycota</taxon>
        <taxon>Pezizomycotina</taxon>
        <taxon>Geoglossomycetes</taxon>
        <taxon>Geoglossales</taxon>
        <taxon>Geoglossaceae</taxon>
        <taxon>Trichoglossum</taxon>
    </lineage>
</organism>
<protein>
    <recommendedName>
        <fullName evidence="5">Mitochondrial integral membrane protein</fullName>
    </recommendedName>
</protein>
<comment type="caution">
    <text evidence="3">The sequence shown here is derived from an EMBL/GenBank/DDBJ whole genome shotgun (WGS) entry which is preliminary data.</text>
</comment>
<feature type="transmembrane region" description="Helical" evidence="2">
    <location>
        <begin position="140"/>
        <end position="159"/>
    </location>
</feature>
<accession>A0A9P8LD00</accession>
<evidence type="ECO:0000313" key="4">
    <source>
        <dbReference type="Proteomes" id="UP000750711"/>
    </source>
</evidence>
<sequence>MVSMWGIKQNEDTATPQSQDSEPEVRGNPQRSHEPPQEPTERTRLLSDRREAYLDPSDPSVSPYNLWSVRALRSFSILLLVITFLWWLILFVSIFVSPPKMHTRGSGFFGFSYTTLTAGNLVIALLFFATPSKAQQVSCLIISVLLLVNAIIILAVPRLRIEEGWVGIASILWATVIGAWTILIDRIVAWGKREEEERLTGHEETRRTLREWLAVFTNNIASDVLIIVIILLSATLILRARDASLAPPGERYYVDGDKYQVHLFCEGNVTNPAGKRNPTVFFEGSEGPVEDGLAPFATNALLNGAINRYCYWDRPGLGWSDNAPSPHSAGMAVDALSEALARAGERGPWILVSGGVGSIYGRIFAARHTKEVNGLLLIDALHEDLLNRVGSPGRGFLLWGRGIISPLGLDRLAGALFRGRNREDRIYGRSAQQNEKFIKAKLQENLVANSLSKNEVVASREIQSKKTPLVVVSSGVETERDSEWQRKQRDLTHLTKNLVAWDVVDGAPHEVWKTFKGRETLEKRLRQLCKA</sequence>
<keyword evidence="4" id="KW-1185">Reference proteome</keyword>
<dbReference type="Proteomes" id="UP000750711">
    <property type="component" value="Unassembled WGS sequence"/>
</dbReference>
<feature type="transmembrane region" description="Helical" evidence="2">
    <location>
        <begin position="165"/>
        <end position="191"/>
    </location>
</feature>
<dbReference type="InterPro" id="IPR019431">
    <property type="entry name" value="DUF2417"/>
</dbReference>
<feature type="region of interest" description="Disordered" evidence="1">
    <location>
        <begin position="1"/>
        <end position="44"/>
    </location>
</feature>
<feature type="compositionally biased region" description="Basic and acidic residues" evidence="1">
    <location>
        <begin position="31"/>
        <end position="44"/>
    </location>
</feature>
<keyword evidence="2" id="KW-0812">Transmembrane</keyword>
<dbReference type="AlphaFoldDB" id="A0A9P8LD00"/>
<name>A0A9P8LD00_9PEZI</name>
<feature type="transmembrane region" description="Helical" evidence="2">
    <location>
        <begin position="75"/>
        <end position="96"/>
    </location>
</feature>
<keyword evidence="2" id="KW-0472">Membrane</keyword>
<evidence type="ECO:0008006" key="5">
    <source>
        <dbReference type="Google" id="ProtNLM"/>
    </source>
</evidence>
<dbReference type="SUPFAM" id="SSF53474">
    <property type="entry name" value="alpha/beta-Hydrolases"/>
    <property type="match status" value="1"/>
</dbReference>
<gene>
    <name evidence="3" type="ORF">GP486_003396</name>
</gene>
<evidence type="ECO:0000256" key="1">
    <source>
        <dbReference type="SAM" id="MobiDB-lite"/>
    </source>
</evidence>
<feature type="transmembrane region" description="Helical" evidence="2">
    <location>
        <begin position="108"/>
        <end position="128"/>
    </location>
</feature>
<proteinExistence type="predicted"/>
<feature type="transmembrane region" description="Helical" evidence="2">
    <location>
        <begin position="212"/>
        <end position="238"/>
    </location>
</feature>
<reference evidence="3" key="1">
    <citation type="submission" date="2021-03" db="EMBL/GenBank/DDBJ databases">
        <title>Comparative genomics and phylogenomic investigation of the class Geoglossomycetes provide insights into ecological specialization and systematics.</title>
        <authorList>
            <person name="Melie T."/>
            <person name="Pirro S."/>
            <person name="Miller A.N."/>
            <person name="Quandt A."/>
        </authorList>
    </citation>
    <scope>NUCLEOTIDE SEQUENCE</scope>
    <source>
        <strain evidence="3">CAQ_001_2017</strain>
    </source>
</reference>
<dbReference type="Pfam" id="PF10329">
    <property type="entry name" value="DUF2417"/>
    <property type="match status" value="1"/>
</dbReference>
<dbReference type="InterPro" id="IPR029058">
    <property type="entry name" value="AB_hydrolase_fold"/>
</dbReference>
<dbReference type="Gene3D" id="3.40.50.1820">
    <property type="entry name" value="alpha/beta hydrolase"/>
    <property type="match status" value="1"/>
</dbReference>
<evidence type="ECO:0000313" key="3">
    <source>
        <dbReference type="EMBL" id="KAH0560090.1"/>
    </source>
</evidence>